<dbReference type="AlphaFoldDB" id="A0A9Q1EMR8"/>
<gene>
    <name evidence="2" type="ORF">SKAU_G00339430</name>
</gene>
<feature type="region of interest" description="Disordered" evidence="1">
    <location>
        <begin position="1"/>
        <end position="34"/>
    </location>
</feature>
<proteinExistence type="predicted"/>
<accession>A0A9Q1EMR8</accession>
<reference evidence="2" key="1">
    <citation type="journal article" date="2023" name="Science">
        <title>Genome structures resolve the early diversification of teleost fishes.</title>
        <authorList>
            <person name="Parey E."/>
            <person name="Louis A."/>
            <person name="Montfort J."/>
            <person name="Bouchez O."/>
            <person name="Roques C."/>
            <person name="Iampietro C."/>
            <person name="Lluch J."/>
            <person name="Castinel A."/>
            <person name="Donnadieu C."/>
            <person name="Desvignes T."/>
            <person name="Floi Bucao C."/>
            <person name="Jouanno E."/>
            <person name="Wen M."/>
            <person name="Mejri S."/>
            <person name="Dirks R."/>
            <person name="Jansen H."/>
            <person name="Henkel C."/>
            <person name="Chen W.J."/>
            <person name="Zahm M."/>
            <person name="Cabau C."/>
            <person name="Klopp C."/>
            <person name="Thompson A.W."/>
            <person name="Robinson-Rechavi M."/>
            <person name="Braasch I."/>
            <person name="Lecointre G."/>
            <person name="Bobe J."/>
            <person name="Postlethwait J.H."/>
            <person name="Berthelot C."/>
            <person name="Roest Crollius H."/>
            <person name="Guiguen Y."/>
        </authorList>
    </citation>
    <scope>NUCLEOTIDE SEQUENCE</scope>
    <source>
        <strain evidence="2">WJC10195</strain>
    </source>
</reference>
<sequence length="78" mass="8945">MPAGHSEGIRALERKQSDSRVERPRREAPRGLEADPRLWHRRDWDRSQRPGYLAAADRDSYEAVAFVSLRGSATELNN</sequence>
<evidence type="ECO:0000256" key="1">
    <source>
        <dbReference type="SAM" id="MobiDB-lite"/>
    </source>
</evidence>
<comment type="caution">
    <text evidence="2">The sequence shown here is derived from an EMBL/GenBank/DDBJ whole genome shotgun (WGS) entry which is preliminary data.</text>
</comment>
<evidence type="ECO:0000313" key="3">
    <source>
        <dbReference type="Proteomes" id="UP001152622"/>
    </source>
</evidence>
<name>A0A9Q1EMR8_SYNKA</name>
<dbReference type="EMBL" id="JAINUF010000015">
    <property type="protein sequence ID" value="KAJ8341652.1"/>
    <property type="molecule type" value="Genomic_DNA"/>
</dbReference>
<dbReference type="Proteomes" id="UP001152622">
    <property type="component" value="Chromosome 15"/>
</dbReference>
<keyword evidence="3" id="KW-1185">Reference proteome</keyword>
<evidence type="ECO:0000313" key="2">
    <source>
        <dbReference type="EMBL" id="KAJ8341652.1"/>
    </source>
</evidence>
<protein>
    <submittedName>
        <fullName evidence="2">Uncharacterized protein</fullName>
    </submittedName>
</protein>
<organism evidence="2 3">
    <name type="scientific">Synaphobranchus kaupii</name>
    <name type="common">Kaup's arrowtooth eel</name>
    <dbReference type="NCBI Taxonomy" id="118154"/>
    <lineage>
        <taxon>Eukaryota</taxon>
        <taxon>Metazoa</taxon>
        <taxon>Chordata</taxon>
        <taxon>Craniata</taxon>
        <taxon>Vertebrata</taxon>
        <taxon>Euteleostomi</taxon>
        <taxon>Actinopterygii</taxon>
        <taxon>Neopterygii</taxon>
        <taxon>Teleostei</taxon>
        <taxon>Anguilliformes</taxon>
        <taxon>Synaphobranchidae</taxon>
        <taxon>Synaphobranchus</taxon>
    </lineage>
</organism>
<feature type="compositionally biased region" description="Basic and acidic residues" evidence="1">
    <location>
        <begin position="7"/>
        <end position="34"/>
    </location>
</feature>